<gene>
    <name evidence="2" type="ORF">LCGC14_0046450</name>
</gene>
<dbReference type="InterPro" id="IPR029045">
    <property type="entry name" value="ClpP/crotonase-like_dom_sf"/>
</dbReference>
<dbReference type="InterPro" id="IPR018376">
    <property type="entry name" value="Enoyl-CoA_hyd/isom_CS"/>
</dbReference>
<sequence>MTEGPKTLSVERIERTEWITFLRTEQLNAMSTQMLREMTTALEAAIADDGVRAIVLTGSGRAFCAGADLKEVAGAKHEPGEPDLLDLVDHTFGLMRHGPKPVIAAVNGLAMAGGLEMVMACDLVFAAESAQMGDAHSNFGVFPGAGGAAILPGRIGLNRAKYLLFSGENISAREMMDWGLVNKVVPDAELRDAVQTFTDRIADKSPAVLRRMKTVANRSLNVDEAAALSEEMLNLRAHMRSWDMLEGLTAFTEKRKPQFRGY</sequence>
<proteinExistence type="inferred from homology"/>
<evidence type="ECO:0000313" key="2">
    <source>
        <dbReference type="EMBL" id="KKO08705.1"/>
    </source>
</evidence>
<dbReference type="SUPFAM" id="SSF52096">
    <property type="entry name" value="ClpP/crotonase"/>
    <property type="match status" value="1"/>
</dbReference>
<dbReference type="GO" id="GO:0006635">
    <property type="term" value="P:fatty acid beta-oxidation"/>
    <property type="evidence" value="ECO:0007669"/>
    <property type="project" value="TreeGrafter"/>
</dbReference>
<reference evidence="2" key="1">
    <citation type="journal article" date="2015" name="Nature">
        <title>Complex archaea that bridge the gap between prokaryotes and eukaryotes.</title>
        <authorList>
            <person name="Spang A."/>
            <person name="Saw J.H."/>
            <person name="Jorgensen S.L."/>
            <person name="Zaremba-Niedzwiedzka K."/>
            <person name="Martijn J."/>
            <person name="Lind A.E."/>
            <person name="van Eijk R."/>
            <person name="Schleper C."/>
            <person name="Guy L."/>
            <person name="Ettema T.J."/>
        </authorList>
    </citation>
    <scope>NUCLEOTIDE SEQUENCE</scope>
</reference>
<dbReference type="Pfam" id="PF00378">
    <property type="entry name" value="ECH_1"/>
    <property type="match status" value="1"/>
</dbReference>
<dbReference type="Gene3D" id="3.90.226.10">
    <property type="entry name" value="2-enoyl-CoA Hydratase, Chain A, domain 1"/>
    <property type="match status" value="1"/>
</dbReference>
<accession>A0A0F9VX76</accession>
<dbReference type="PROSITE" id="PS00166">
    <property type="entry name" value="ENOYL_COA_HYDRATASE"/>
    <property type="match status" value="1"/>
</dbReference>
<dbReference type="GO" id="GO:0003824">
    <property type="term" value="F:catalytic activity"/>
    <property type="evidence" value="ECO:0007669"/>
    <property type="project" value="InterPro"/>
</dbReference>
<evidence type="ECO:0008006" key="3">
    <source>
        <dbReference type="Google" id="ProtNLM"/>
    </source>
</evidence>
<comment type="caution">
    <text evidence="2">The sequence shown here is derived from an EMBL/GenBank/DDBJ whole genome shotgun (WGS) entry which is preliminary data.</text>
</comment>
<dbReference type="AlphaFoldDB" id="A0A0F9VX76"/>
<dbReference type="InterPro" id="IPR001753">
    <property type="entry name" value="Enoyl-CoA_hydra/iso"/>
</dbReference>
<dbReference type="PANTHER" id="PTHR11941">
    <property type="entry name" value="ENOYL-COA HYDRATASE-RELATED"/>
    <property type="match status" value="1"/>
</dbReference>
<protein>
    <recommendedName>
        <fullName evidence="3">Enoyl-CoA hydratase</fullName>
    </recommendedName>
</protein>
<evidence type="ECO:0000256" key="1">
    <source>
        <dbReference type="ARBA" id="ARBA00005254"/>
    </source>
</evidence>
<comment type="similarity">
    <text evidence="1">Belongs to the enoyl-CoA hydratase/isomerase family.</text>
</comment>
<dbReference type="PANTHER" id="PTHR11941:SF54">
    <property type="entry name" value="ENOYL-COA HYDRATASE, MITOCHONDRIAL"/>
    <property type="match status" value="1"/>
</dbReference>
<dbReference type="CDD" id="cd06558">
    <property type="entry name" value="crotonase-like"/>
    <property type="match status" value="1"/>
</dbReference>
<name>A0A0F9VX76_9ZZZZ</name>
<dbReference type="EMBL" id="LAZR01000009">
    <property type="protein sequence ID" value="KKO08705.1"/>
    <property type="molecule type" value="Genomic_DNA"/>
</dbReference>
<organism evidence="2">
    <name type="scientific">marine sediment metagenome</name>
    <dbReference type="NCBI Taxonomy" id="412755"/>
    <lineage>
        <taxon>unclassified sequences</taxon>
        <taxon>metagenomes</taxon>
        <taxon>ecological metagenomes</taxon>
    </lineage>
</organism>